<sequence length="113" mass="11841">MAASVLAQPMRSSSPTQLDSTRSPSSASFETARAGSEYHSRSSSATTQAVVVPEHADGVGVNPLHIVAHPTSGKQPQEVHIVKVTGNSVQVETGPPPDMFSQRVNKSIARVVP</sequence>
<dbReference type="InParanoid" id="A0A165SAK2"/>
<accession>A0A165SAK2</accession>
<protein>
    <submittedName>
        <fullName evidence="2">Uncharacterized protein</fullName>
    </submittedName>
</protein>
<dbReference type="AlphaFoldDB" id="A0A165SAK2"/>
<dbReference type="OrthoDB" id="2650509at2759"/>
<dbReference type="Proteomes" id="UP000076761">
    <property type="component" value="Unassembled WGS sequence"/>
</dbReference>
<reference evidence="2 3" key="1">
    <citation type="journal article" date="2016" name="Mol. Biol. Evol.">
        <title>Comparative Genomics of Early-Diverging Mushroom-Forming Fungi Provides Insights into the Origins of Lignocellulose Decay Capabilities.</title>
        <authorList>
            <person name="Nagy L.G."/>
            <person name="Riley R."/>
            <person name="Tritt A."/>
            <person name="Adam C."/>
            <person name="Daum C."/>
            <person name="Floudas D."/>
            <person name="Sun H."/>
            <person name="Yadav J.S."/>
            <person name="Pangilinan J."/>
            <person name="Larsson K.H."/>
            <person name="Matsuura K."/>
            <person name="Barry K."/>
            <person name="Labutti K."/>
            <person name="Kuo R."/>
            <person name="Ohm R.A."/>
            <person name="Bhattacharya S.S."/>
            <person name="Shirouzu T."/>
            <person name="Yoshinaga Y."/>
            <person name="Martin F.M."/>
            <person name="Grigoriev I.V."/>
            <person name="Hibbett D.S."/>
        </authorList>
    </citation>
    <scope>NUCLEOTIDE SEQUENCE [LARGE SCALE GENOMIC DNA]</scope>
    <source>
        <strain evidence="2 3">HHB14362 ss-1</strain>
    </source>
</reference>
<evidence type="ECO:0000313" key="3">
    <source>
        <dbReference type="Proteomes" id="UP000076761"/>
    </source>
</evidence>
<organism evidence="2 3">
    <name type="scientific">Neolentinus lepideus HHB14362 ss-1</name>
    <dbReference type="NCBI Taxonomy" id="1314782"/>
    <lineage>
        <taxon>Eukaryota</taxon>
        <taxon>Fungi</taxon>
        <taxon>Dikarya</taxon>
        <taxon>Basidiomycota</taxon>
        <taxon>Agaricomycotina</taxon>
        <taxon>Agaricomycetes</taxon>
        <taxon>Gloeophyllales</taxon>
        <taxon>Gloeophyllaceae</taxon>
        <taxon>Neolentinus</taxon>
    </lineage>
</organism>
<evidence type="ECO:0000256" key="1">
    <source>
        <dbReference type="SAM" id="MobiDB-lite"/>
    </source>
</evidence>
<proteinExistence type="predicted"/>
<evidence type="ECO:0000313" key="2">
    <source>
        <dbReference type="EMBL" id="KZT24885.1"/>
    </source>
</evidence>
<gene>
    <name evidence="2" type="ORF">NEOLEDRAFT_1039849</name>
</gene>
<dbReference type="EMBL" id="KV425575">
    <property type="protein sequence ID" value="KZT24885.1"/>
    <property type="molecule type" value="Genomic_DNA"/>
</dbReference>
<feature type="non-terminal residue" evidence="2">
    <location>
        <position position="113"/>
    </location>
</feature>
<feature type="region of interest" description="Disordered" evidence="1">
    <location>
        <begin position="1"/>
        <end position="49"/>
    </location>
</feature>
<name>A0A165SAK2_9AGAM</name>
<keyword evidence="3" id="KW-1185">Reference proteome</keyword>
<feature type="compositionally biased region" description="Polar residues" evidence="1">
    <location>
        <begin position="10"/>
        <end position="29"/>
    </location>
</feature>